<protein>
    <submittedName>
        <fullName evidence="1">DUF1800 family protein</fullName>
    </submittedName>
</protein>
<proteinExistence type="predicted"/>
<gene>
    <name evidence="1" type="ORF">ACFSCT_18735</name>
</gene>
<accession>A0ABW4RBX7</accession>
<dbReference type="RefSeq" id="WP_379145332.1">
    <property type="nucleotide sequence ID" value="NZ_JBHUEN010000053.1"/>
</dbReference>
<dbReference type="EMBL" id="JBHUEN010000053">
    <property type="protein sequence ID" value="MFD1883751.1"/>
    <property type="molecule type" value="Genomic_DNA"/>
</dbReference>
<organism evidence="1 2">
    <name type="scientific">Paracoccus pacificus</name>
    <dbReference type="NCBI Taxonomy" id="1463598"/>
    <lineage>
        <taxon>Bacteria</taxon>
        <taxon>Pseudomonadati</taxon>
        <taxon>Pseudomonadota</taxon>
        <taxon>Alphaproteobacteria</taxon>
        <taxon>Rhodobacterales</taxon>
        <taxon>Paracoccaceae</taxon>
        <taxon>Paracoccus</taxon>
    </lineage>
</organism>
<evidence type="ECO:0000313" key="2">
    <source>
        <dbReference type="Proteomes" id="UP001597213"/>
    </source>
</evidence>
<name>A0ABW4RBX7_9RHOB</name>
<sequence>MSIGYPEIAAIRLGYGLSPLMPPPAGPEEVLASAARTGAGPAAITTRRAHEMRLEYQKVVRGMGPGKEKTPEFVELRNGLRELGYLQLQSRLARAAAEPVGFGERLVNFWADHFTVRIDNPAMEAMETAFYDTAIRPKVNGRFADLLFAAITHPAMLTYLDQVNSIGPNSRQAVAQARKGRKVGLNENLARELLELHTVGVNSGYTQKDVRQLAELLTGLTYELKSGENFVPQRSEPGAQSVLGVSYGGGKKASLDDIRAVLDDLAVRPDTADHLSWKLAVHFVSDNPDPDLIKAMSQAWKDTGGDLPSVYRVLVNHPALTAQFRQKARQPFDFIAASLRALGMNRASVMAIESRSFRNMIFRPMTAMGQAWGQPIGPDGWHEEAETWITPQALAARISWAMRMPSRLREKLPDPRLFMNTALGATVSEPLAWAVPKSESVTEGIGLVLASADFNRR</sequence>
<comment type="caution">
    <text evidence="1">The sequence shown here is derived from an EMBL/GenBank/DDBJ whole genome shotgun (WGS) entry which is preliminary data.</text>
</comment>
<dbReference type="Proteomes" id="UP001597213">
    <property type="component" value="Unassembled WGS sequence"/>
</dbReference>
<keyword evidence="2" id="KW-1185">Reference proteome</keyword>
<evidence type="ECO:0000313" key="1">
    <source>
        <dbReference type="EMBL" id="MFD1883751.1"/>
    </source>
</evidence>
<reference evidence="2" key="1">
    <citation type="journal article" date="2019" name="Int. J. Syst. Evol. Microbiol.">
        <title>The Global Catalogue of Microorganisms (GCM) 10K type strain sequencing project: providing services to taxonomists for standard genome sequencing and annotation.</title>
        <authorList>
            <consortium name="The Broad Institute Genomics Platform"/>
            <consortium name="The Broad Institute Genome Sequencing Center for Infectious Disease"/>
            <person name="Wu L."/>
            <person name="Ma J."/>
        </authorList>
    </citation>
    <scope>NUCLEOTIDE SEQUENCE [LARGE SCALE GENOMIC DNA]</scope>
    <source>
        <strain evidence="2">CCUG 56029</strain>
    </source>
</reference>
<dbReference type="InterPro" id="IPR014917">
    <property type="entry name" value="DUF1800"/>
</dbReference>
<dbReference type="Pfam" id="PF08811">
    <property type="entry name" value="DUF1800"/>
    <property type="match status" value="1"/>
</dbReference>